<dbReference type="CDD" id="cd01347">
    <property type="entry name" value="ligand_gated_channel"/>
    <property type="match status" value="1"/>
</dbReference>
<dbReference type="EMBL" id="CP060714">
    <property type="protein sequence ID" value="QNN58526.1"/>
    <property type="molecule type" value="Genomic_DNA"/>
</dbReference>
<evidence type="ECO:0000313" key="19">
    <source>
        <dbReference type="Proteomes" id="UP000515811"/>
    </source>
</evidence>
<evidence type="ECO:0000259" key="17">
    <source>
        <dbReference type="Pfam" id="PF07715"/>
    </source>
</evidence>
<dbReference type="SUPFAM" id="SSF56935">
    <property type="entry name" value="Porins"/>
    <property type="match status" value="1"/>
</dbReference>
<sequence>MARIGWLEGVVVATSGVLTWGAAQAAETDNVLPEQEVSASAAPQIRSELAASVQVIEHAELQTQLSAGRSLAEAIGQLVPGIDLGGQSRSNFGQNLRGRTMLVMVDGVSLNSSRGTARQLDAIDPFNISRIEVLAGASALYGGGATGGVLNIVTRKASDSPTRFSSELGVTSGLQDGRDHQYRLAQSIAGGNDRVQGRLGIAVQQNGSFYDGNGREVRTDIAQTDSQNTRSVDLMGNLQLNIDSHQTLALGAQYYRNKFDGRRYLYGGPNLAGIMGGKPELLEQRGGFSSDVMPGTERGMFNADYHARDVLGGQNLYLQGFWRKEQMDFAPFPSSVVTATHQNTDVFGFKSALAKSWGDVSLRYGVDWDREKFDGTATVFDTRQSLASGGMVNRSIGSTGRYPGYSIDTTALFAQADWKLSKALSLSGGLRYQHMGLDVDDFVGFNQQVSMLIGRGSSADAIKGGSNSYNVSLFNLGAKYAISDAQSSWLSYSEGFELPDPAKYYGQGNYVLNGPHWSLASGIDPKGSPLKGIKTRQVELGWRSHGGPLVLQSALFYAWSDQTLQINNANNNVVINVLDEKRRNYGIEGSLDYALASQWNVGGNWLWIRSETKARSGGWDRQSIMTASPSKLGAYVQWSPAPLKLRLQATQQFKLKDDAGKSIKGFALLDLMGSAKLPVGTLHFGIQNLLDKQYLTTWSQRAMALYGVGAVSPQAFAFQGRGRTFTLSYAVDY</sequence>
<evidence type="ECO:0000256" key="2">
    <source>
        <dbReference type="ARBA" id="ARBA00009810"/>
    </source>
</evidence>
<dbReference type="InterPro" id="IPR000531">
    <property type="entry name" value="Beta-barrel_TonB"/>
</dbReference>
<dbReference type="AlphaFoldDB" id="A0A7G9RSF1"/>
<protein>
    <submittedName>
        <fullName evidence="18">TonB-dependent receptor</fullName>
    </submittedName>
</protein>
<evidence type="ECO:0000256" key="11">
    <source>
        <dbReference type="ARBA" id="ARBA00023136"/>
    </source>
</evidence>
<dbReference type="InterPro" id="IPR012910">
    <property type="entry name" value="Plug_dom"/>
</dbReference>
<keyword evidence="10 15" id="KW-0798">TonB box</keyword>
<gene>
    <name evidence="18" type="ORF">H9K76_06720</name>
</gene>
<dbReference type="InterPro" id="IPR037066">
    <property type="entry name" value="Plug_dom_sf"/>
</dbReference>
<evidence type="ECO:0000256" key="3">
    <source>
        <dbReference type="ARBA" id="ARBA00022448"/>
    </source>
</evidence>
<dbReference type="Gene3D" id="2.40.170.20">
    <property type="entry name" value="TonB-dependent receptor, beta-barrel domain"/>
    <property type="match status" value="1"/>
</dbReference>
<keyword evidence="9" id="KW-0406">Ion transport</keyword>
<evidence type="ECO:0000256" key="6">
    <source>
        <dbReference type="ARBA" id="ARBA00022692"/>
    </source>
</evidence>
<keyword evidence="3 14" id="KW-0813">Transport</keyword>
<dbReference type="Pfam" id="PF07715">
    <property type="entry name" value="Plug"/>
    <property type="match status" value="1"/>
</dbReference>
<keyword evidence="6 14" id="KW-0812">Transmembrane</keyword>
<evidence type="ECO:0000256" key="12">
    <source>
        <dbReference type="ARBA" id="ARBA00023170"/>
    </source>
</evidence>
<evidence type="ECO:0000259" key="16">
    <source>
        <dbReference type="Pfam" id="PF00593"/>
    </source>
</evidence>
<evidence type="ECO:0000256" key="8">
    <source>
        <dbReference type="ARBA" id="ARBA00023004"/>
    </source>
</evidence>
<comment type="similarity">
    <text evidence="2 14 15">Belongs to the TonB-dependent receptor family.</text>
</comment>
<evidence type="ECO:0000256" key="9">
    <source>
        <dbReference type="ARBA" id="ARBA00023065"/>
    </source>
</evidence>
<keyword evidence="19" id="KW-1185">Reference proteome</keyword>
<dbReference type="KEGG" id="drg:H9K76_06720"/>
<dbReference type="GO" id="GO:0038023">
    <property type="term" value="F:signaling receptor activity"/>
    <property type="evidence" value="ECO:0007669"/>
    <property type="project" value="InterPro"/>
</dbReference>
<dbReference type="PANTHER" id="PTHR30069:SF42">
    <property type="entry name" value="FERRIC AEROBACTIN RECEPTOR"/>
    <property type="match status" value="1"/>
</dbReference>
<evidence type="ECO:0000256" key="13">
    <source>
        <dbReference type="ARBA" id="ARBA00023237"/>
    </source>
</evidence>
<keyword evidence="7" id="KW-0732">Signal</keyword>
<feature type="domain" description="TonB-dependent receptor plug" evidence="17">
    <location>
        <begin position="48"/>
        <end position="149"/>
    </location>
</feature>
<keyword evidence="5" id="KW-0410">Iron transport</keyword>
<proteinExistence type="inferred from homology"/>
<keyword evidence="4 14" id="KW-1134">Transmembrane beta strand</keyword>
<comment type="subcellular location">
    <subcellularLocation>
        <location evidence="1 14">Cell outer membrane</location>
        <topology evidence="1 14">Multi-pass membrane protein</topology>
    </subcellularLocation>
</comment>
<evidence type="ECO:0000256" key="15">
    <source>
        <dbReference type="RuleBase" id="RU003357"/>
    </source>
</evidence>
<dbReference type="PANTHER" id="PTHR30069">
    <property type="entry name" value="TONB-DEPENDENT OUTER MEMBRANE RECEPTOR"/>
    <property type="match status" value="1"/>
</dbReference>
<dbReference type="Pfam" id="PF00593">
    <property type="entry name" value="TonB_dep_Rec_b-barrel"/>
    <property type="match status" value="1"/>
</dbReference>
<evidence type="ECO:0000256" key="7">
    <source>
        <dbReference type="ARBA" id="ARBA00022729"/>
    </source>
</evidence>
<evidence type="ECO:0000313" key="18">
    <source>
        <dbReference type="EMBL" id="QNN58526.1"/>
    </source>
</evidence>
<organism evidence="18 19">
    <name type="scientific">Diaphorobacter ruginosibacter</name>
    <dbReference type="NCBI Taxonomy" id="1715720"/>
    <lineage>
        <taxon>Bacteria</taxon>
        <taxon>Pseudomonadati</taxon>
        <taxon>Pseudomonadota</taxon>
        <taxon>Betaproteobacteria</taxon>
        <taxon>Burkholderiales</taxon>
        <taxon>Comamonadaceae</taxon>
        <taxon>Diaphorobacter</taxon>
    </lineage>
</organism>
<dbReference type="FunFam" id="2.40.170.20:FF:000007">
    <property type="entry name" value="Ferric aerobactin receptor"/>
    <property type="match status" value="1"/>
</dbReference>
<evidence type="ECO:0000256" key="14">
    <source>
        <dbReference type="PROSITE-ProRule" id="PRU01360"/>
    </source>
</evidence>
<dbReference type="GO" id="GO:0009279">
    <property type="term" value="C:cell outer membrane"/>
    <property type="evidence" value="ECO:0007669"/>
    <property type="project" value="UniProtKB-SubCell"/>
</dbReference>
<keyword evidence="13 14" id="KW-0998">Cell outer membrane</keyword>
<accession>A0A7G9RSF1</accession>
<dbReference type="NCBIfam" id="TIGR01783">
    <property type="entry name" value="TonB-siderophor"/>
    <property type="match status" value="1"/>
</dbReference>
<keyword evidence="12 18" id="KW-0675">Receptor</keyword>
<dbReference type="GO" id="GO:0044718">
    <property type="term" value="P:siderophore transmembrane transport"/>
    <property type="evidence" value="ECO:0007669"/>
    <property type="project" value="TreeGrafter"/>
</dbReference>
<evidence type="ECO:0000256" key="1">
    <source>
        <dbReference type="ARBA" id="ARBA00004571"/>
    </source>
</evidence>
<dbReference type="Gene3D" id="2.170.130.10">
    <property type="entry name" value="TonB-dependent receptor, plug domain"/>
    <property type="match status" value="1"/>
</dbReference>
<dbReference type="InterPro" id="IPR039426">
    <property type="entry name" value="TonB-dep_rcpt-like"/>
</dbReference>
<reference evidence="18 19" key="1">
    <citation type="submission" date="2020-08" db="EMBL/GenBank/DDBJ databases">
        <title>Genome sequence of Diaphorobacter ruginosibacter DSM 27467T.</title>
        <authorList>
            <person name="Hyun D.-W."/>
            <person name="Bae J.-W."/>
        </authorList>
    </citation>
    <scope>NUCLEOTIDE SEQUENCE [LARGE SCALE GENOMIC DNA]</scope>
    <source>
        <strain evidence="18 19">DSM 27467</strain>
    </source>
</reference>
<evidence type="ECO:0000256" key="10">
    <source>
        <dbReference type="ARBA" id="ARBA00023077"/>
    </source>
</evidence>
<keyword evidence="8" id="KW-0408">Iron</keyword>
<evidence type="ECO:0000256" key="4">
    <source>
        <dbReference type="ARBA" id="ARBA00022452"/>
    </source>
</evidence>
<dbReference type="Proteomes" id="UP000515811">
    <property type="component" value="Chromosome"/>
</dbReference>
<dbReference type="InterPro" id="IPR036942">
    <property type="entry name" value="Beta-barrel_TonB_sf"/>
</dbReference>
<feature type="domain" description="TonB-dependent receptor-like beta-barrel" evidence="16">
    <location>
        <begin position="293"/>
        <end position="689"/>
    </location>
</feature>
<evidence type="ECO:0000256" key="5">
    <source>
        <dbReference type="ARBA" id="ARBA00022496"/>
    </source>
</evidence>
<name>A0A7G9RSF1_9BURK</name>
<dbReference type="PROSITE" id="PS52016">
    <property type="entry name" value="TONB_DEPENDENT_REC_3"/>
    <property type="match status" value="1"/>
</dbReference>
<dbReference type="GO" id="GO:0015344">
    <property type="term" value="F:siderophore uptake transmembrane transporter activity"/>
    <property type="evidence" value="ECO:0007669"/>
    <property type="project" value="TreeGrafter"/>
</dbReference>
<keyword evidence="11 14" id="KW-0472">Membrane</keyword>
<dbReference type="InterPro" id="IPR010105">
    <property type="entry name" value="TonB_sidphr_rcpt"/>
</dbReference>